<dbReference type="InterPro" id="IPR036890">
    <property type="entry name" value="HATPase_C_sf"/>
</dbReference>
<organism evidence="9 10">
    <name type="scientific">Hyphomicrobium nitrativorans NL23</name>
    <dbReference type="NCBI Taxonomy" id="1029756"/>
    <lineage>
        <taxon>Bacteria</taxon>
        <taxon>Pseudomonadati</taxon>
        <taxon>Pseudomonadota</taxon>
        <taxon>Alphaproteobacteria</taxon>
        <taxon>Hyphomicrobiales</taxon>
        <taxon>Hyphomicrobiaceae</taxon>
        <taxon>Hyphomicrobium</taxon>
    </lineage>
</organism>
<dbReference type="STRING" id="1029756.W911_04815"/>
<dbReference type="PATRIC" id="fig|1029756.8.peg.1011"/>
<evidence type="ECO:0000313" key="10">
    <source>
        <dbReference type="Proteomes" id="UP000018542"/>
    </source>
</evidence>
<evidence type="ECO:0000259" key="8">
    <source>
        <dbReference type="PROSITE" id="PS50110"/>
    </source>
</evidence>
<dbReference type="GO" id="GO:0004673">
    <property type="term" value="F:protein histidine kinase activity"/>
    <property type="evidence" value="ECO:0007669"/>
    <property type="project" value="UniProtKB-EC"/>
</dbReference>
<feature type="domain" description="Response regulatory" evidence="8">
    <location>
        <begin position="250"/>
        <end position="362"/>
    </location>
</feature>
<dbReference type="HOGENOM" id="CLU_620773_0_0_5"/>
<evidence type="ECO:0000259" key="7">
    <source>
        <dbReference type="PROSITE" id="PS50109"/>
    </source>
</evidence>
<dbReference type="PRINTS" id="PR00038">
    <property type="entry name" value="HTHLUXR"/>
</dbReference>
<dbReference type="Gene3D" id="1.10.10.10">
    <property type="entry name" value="Winged helix-like DNA-binding domain superfamily/Winged helix DNA-binding domain"/>
    <property type="match status" value="1"/>
</dbReference>
<dbReference type="SUPFAM" id="SSF52172">
    <property type="entry name" value="CheY-like"/>
    <property type="match status" value="2"/>
</dbReference>
<evidence type="ECO:0000259" key="6">
    <source>
        <dbReference type="PROSITE" id="PS50043"/>
    </source>
</evidence>
<keyword evidence="9" id="KW-0808">Transferase</keyword>
<dbReference type="PROSITE" id="PS50110">
    <property type="entry name" value="RESPONSE_REGULATORY"/>
    <property type="match status" value="2"/>
</dbReference>
<dbReference type="InterPro" id="IPR005467">
    <property type="entry name" value="His_kinase_dom"/>
</dbReference>
<dbReference type="SMART" id="SM00448">
    <property type="entry name" value="REC"/>
    <property type="match status" value="2"/>
</dbReference>
<keyword evidence="10" id="KW-1185">Reference proteome</keyword>
<dbReference type="PANTHER" id="PTHR44591">
    <property type="entry name" value="STRESS RESPONSE REGULATOR PROTEIN 1"/>
    <property type="match status" value="1"/>
</dbReference>
<dbReference type="Gene3D" id="3.40.50.2300">
    <property type="match status" value="2"/>
</dbReference>
<dbReference type="AlphaFoldDB" id="V5SD36"/>
<dbReference type="Gene3D" id="3.30.565.10">
    <property type="entry name" value="Histidine kinase-like ATPase, C-terminal domain"/>
    <property type="match status" value="1"/>
</dbReference>
<gene>
    <name evidence="9" type="ORF">W911_04815</name>
</gene>
<dbReference type="SUPFAM" id="SSF55874">
    <property type="entry name" value="ATPase domain of HSP90 chaperone/DNA topoisomerase II/histidine kinase"/>
    <property type="match status" value="1"/>
</dbReference>
<comment type="catalytic activity">
    <reaction evidence="1">
        <text>ATP + protein L-histidine = ADP + protein N-phospho-L-histidine.</text>
        <dbReference type="EC" id="2.7.13.3"/>
    </reaction>
</comment>
<dbReference type="PROSITE" id="PS00622">
    <property type="entry name" value="HTH_LUXR_1"/>
    <property type="match status" value="1"/>
</dbReference>
<evidence type="ECO:0000256" key="2">
    <source>
        <dbReference type="ARBA" id="ARBA00012438"/>
    </source>
</evidence>
<dbReference type="PROSITE" id="PS50109">
    <property type="entry name" value="HIS_KIN"/>
    <property type="match status" value="1"/>
</dbReference>
<keyword evidence="9" id="KW-0418">Kinase</keyword>
<dbReference type="GO" id="GO:0006355">
    <property type="term" value="P:regulation of DNA-templated transcription"/>
    <property type="evidence" value="ECO:0007669"/>
    <property type="project" value="InterPro"/>
</dbReference>
<dbReference type="PRINTS" id="PR00344">
    <property type="entry name" value="BCTRLSENSOR"/>
</dbReference>
<dbReference type="InterPro" id="IPR011006">
    <property type="entry name" value="CheY-like_superfamily"/>
</dbReference>
<proteinExistence type="predicted"/>
<feature type="modified residue" description="4-aspartylphosphate" evidence="5">
    <location>
        <position position="297"/>
    </location>
</feature>
<dbReference type="KEGG" id="hni:W911_04815"/>
<dbReference type="EMBL" id="CP006912">
    <property type="protein sequence ID" value="AHB47859.1"/>
    <property type="molecule type" value="Genomic_DNA"/>
</dbReference>
<dbReference type="EC" id="2.7.13.3" evidence="2"/>
<dbReference type="InterPro" id="IPR016032">
    <property type="entry name" value="Sig_transdc_resp-reg_C-effctor"/>
</dbReference>
<accession>V5SD36</accession>
<name>V5SD36_9HYPH</name>
<dbReference type="SMART" id="SM00421">
    <property type="entry name" value="HTH_LUXR"/>
    <property type="match status" value="1"/>
</dbReference>
<dbReference type="InterPro" id="IPR036388">
    <property type="entry name" value="WH-like_DNA-bd_sf"/>
</dbReference>
<dbReference type="RefSeq" id="WP_023786369.1">
    <property type="nucleotide sequence ID" value="NC_022997.1"/>
</dbReference>
<dbReference type="PANTHER" id="PTHR44591:SF25">
    <property type="entry name" value="CHEMOTAXIS TWO-COMPONENT RESPONSE REGULATOR"/>
    <property type="match status" value="1"/>
</dbReference>
<evidence type="ECO:0000256" key="5">
    <source>
        <dbReference type="PROSITE-ProRule" id="PRU00169"/>
    </source>
</evidence>
<dbReference type="Pfam" id="PF00196">
    <property type="entry name" value="GerE"/>
    <property type="match status" value="1"/>
</dbReference>
<dbReference type="CDD" id="cd06170">
    <property type="entry name" value="LuxR_C_like"/>
    <property type="match status" value="1"/>
</dbReference>
<sequence>MAAPPSKGIIRIEVLDTGIGLPMDQARKIFEEFHQLANPARDSSLGLGLGLSIVKRIGDLLGHSIDVRSIPGYGSAFAVEVQIGDAGEVDETQPIRAAQENSAPVAGTFLIIDDDPIVRNMVKMLLDQEGHRTMVAGDVATALDIAGTNAAELDLVIADYNLSCGASGLDAIASLRQQLGRDIPAIVLTGDIATITLRAVADQGHIQLNKPVKSQQLISLIQHLLVKAGKNAPDTAVDVPSSADPSAIQRVFVVDDDAVVLEAMRDLLQEHGYGVKIYANGEEFLRAERSDGCLLIDARLPGMTGLELIERLRAENCTLPTVMITGDGDIALAVEAMKAGASDFIQKPVGHVELLASIARAFELDGGRPSAARELALSLVAGLTARQRQIMDLVMAGHPSKNIAADLGISQRTVDNHRAAIMRKTGSKSLPALIRIAIAAA</sequence>
<dbReference type="InterPro" id="IPR000792">
    <property type="entry name" value="Tscrpt_reg_LuxR_C"/>
</dbReference>
<evidence type="ECO:0000256" key="3">
    <source>
        <dbReference type="ARBA" id="ARBA00022553"/>
    </source>
</evidence>
<feature type="domain" description="Histidine kinase" evidence="7">
    <location>
        <begin position="1"/>
        <end position="85"/>
    </location>
</feature>
<dbReference type="GO" id="GO:0000160">
    <property type="term" value="P:phosphorelay signal transduction system"/>
    <property type="evidence" value="ECO:0007669"/>
    <property type="project" value="InterPro"/>
</dbReference>
<dbReference type="Pfam" id="PF00072">
    <property type="entry name" value="Response_reg"/>
    <property type="match status" value="2"/>
</dbReference>
<evidence type="ECO:0000313" key="9">
    <source>
        <dbReference type="EMBL" id="AHB47859.1"/>
    </source>
</evidence>
<dbReference type="InterPro" id="IPR004358">
    <property type="entry name" value="Sig_transdc_His_kin-like_C"/>
</dbReference>
<dbReference type="SUPFAM" id="SSF46894">
    <property type="entry name" value="C-terminal effector domain of the bipartite response regulators"/>
    <property type="match status" value="1"/>
</dbReference>
<evidence type="ECO:0000256" key="1">
    <source>
        <dbReference type="ARBA" id="ARBA00000085"/>
    </source>
</evidence>
<reference evidence="9 10" key="1">
    <citation type="journal article" date="2014" name="Genome Announc.">
        <title>Complete Genome Sequence of Hyphomicrobium nitrativorans Strain NL23, a Denitrifying Bacterium Isolated from Biofilm of a Methanol-Fed Denitrification System Treating Seawater at the Montreal Biodome.</title>
        <authorList>
            <person name="Martineau C."/>
            <person name="Villeneuve C."/>
            <person name="Mauffrey F."/>
            <person name="Villemur R."/>
        </authorList>
    </citation>
    <scope>NUCLEOTIDE SEQUENCE [LARGE SCALE GENOMIC DNA]</scope>
    <source>
        <strain evidence="9">NL23</strain>
    </source>
</reference>
<dbReference type="CDD" id="cd00156">
    <property type="entry name" value="REC"/>
    <property type="match status" value="1"/>
</dbReference>
<protein>
    <recommendedName>
        <fullName evidence="2">histidine kinase</fullName>
        <ecNumber evidence="2">2.7.13.3</ecNumber>
    </recommendedName>
</protein>
<evidence type="ECO:0000256" key="4">
    <source>
        <dbReference type="ARBA" id="ARBA00023125"/>
    </source>
</evidence>
<dbReference type="InterPro" id="IPR050595">
    <property type="entry name" value="Bact_response_regulator"/>
</dbReference>
<keyword evidence="4" id="KW-0238">DNA-binding</keyword>
<feature type="domain" description="Response regulatory" evidence="8">
    <location>
        <begin position="108"/>
        <end position="225"/>
    </location>
</feature>
<dbReference type="InterPro" id="IPR003594">
    <property type="entry name" value="HATPase_dom"/>
</dbReference>
<dbReference type="PROSITE" id="PS50043">
    <property type="entry name" value="HTH_LUXR_2"/>
    <property type="match status" value="1"/>
</dbReference>
<dbReference type="GO" id="GO:0003677">
    <property type="term" value="F:DNA binding"/>
    <property type="evidence" value="ECO:0007669"/>
    <property type="project" value="UniProtKB-KW"/>
</dbReference>
<keyword evidence="3 5" id="KW-0597">Phosphoprotein</keyword>
<dbReference type="InterPro" id="IPR001789">
    <property type="entry name" value="Sig_transdc_resp-reg_receiver"/>
</dbReference>
<feature type="modified residue" description="4-aspartylphosphate" evidence="5">
    <location>
        <position position="159"/>
    </location>
</feature>
<feature type="domain" description="HTH luxR-type" evidence="6">
    <location>
        <begin position="376"/>
        <end position="441"/>
    </location>
</feature>
<dbReference type="Proteomes" id="UP000018542">
    <property type="component" value="Chromosome"/>
</dbReference>
<dbReference type="Pfam" id="PF02518">
    <property type="entry name" value="HATPase_c"/>
    <property type="match status" value="1"/>
</dbReference>